<sequence length="359" mass="40598">MLKIGRVTLSRWKKQFKRQQFHPNSVNGHSVEVNAAANVQEIENSNLEKVAYRGNFNSHAISPQSAIDFKEAEADLDQTEEIRLSKGEAELNLTEEEAIGGTIPDLPKPSNRGNLSHHELSEEHNCTLPMEKPPLVAQANLNVPIRIPPHFLFSNVGTSQQLPARNSFLRVWTLDHPIKKIEKEAIREDCQASLDHLPMNRVTETRWKVFLQSENSTDEGAGGILEGRRLVTARGDSLKIDKSFDNEESWVRLPGAARKINEEENLERPRKKAEEEGHKEKEKVRATAKKETEDKDEEQKRKEKICKKIDKLSKELSFATEKWGGTTSNPSGNDRACQGQEPSAKKEPLFLGTSEEKLM</sequence>
<proteinExistence type="predicted"/>
<accession>A0A914HT49</accession>
<dbReference type="WBParaSite" id="Gr19_v10_g3976.t1">
    <property type="protein sequence ID" value="Gr19_v10_g3976.t1"/>
    <property type="gene ID" value="Gr19_v10_g3976"/>
</dbReference>
<dbReference type="AlphaFoldDB" id="A0A914HT49"/>
<feature type="compositionally biased region" description="Basic and acidic residues" evidence="1">
    <location>
        <begin position="343"/>
        <end position="359"/>
    </location>
</feature>
<evidence type="ECO:0000313" key="3">
    <source>
        <dbReference type="WBParaSite" id="Gr19_v10_g3976.t1"/>
    </source>
</evidence>
<organism evidence="2 3">
    <name type="scientific">Globodera rostochiensis</name>
    <name type="common">Golden nematode worm</name>
    <name type="synonym">Heterodera rostochiensis</name>
    <dbReference type="NCBI Taxonomy" id="31243"/>
    <lineage>
        <taxon>Eukaryota</taxon>
        <taxon>Metazoa</taxon>
        <taxon>Ecdysozoa</taxon>
        <taxon>Nematoda</taxon>
        <taxon>Chromadorea</taxon>
        <taxon>Rhabditida</taxon>
        <taxon>Tylenchina</taxon>
        <taxon>Tylenchomorpha</taxon>
        <taxon>Tylenchoidea</taxon>
        <taxon>Heteroderidae</taxon>
        <taxon>Heteroderinae</taxon>
        <taxon>Globodera</taxon>
    </lineage>
</organism>
<feature type="region of interest" description="Disordered" evidence="1">
    <location>
        <begin position="320"/>
        <end position="359"/>
    </location>
</feature>
<feature type="region of interest" description="Disordered" evidence="1">
    <location>
        <begin position="262"/>
        <end position="306"/>
    </location>
</feature>
<name>A0A914HT49_GLORO</name>
<keyword evidence="2" id="KW-1185">Reference proteome</keyword>
<evidence type="ECO:0000256" key="1">
    <source>
        <dbReference type="SAM" id="MobiDB-lite"/>
    </source>
</evidence>
<protein>
    <submittedName>
        <fullName evidence="3">Uncharacterized protein</fullName>
    </submittedName>
</protein>
<evidence type="ECO:0000313" key="2">
    <source>
        <dbReference type="Proteomes" id="UP000887572"/>
    </source>
</evidence>
<reference evidence="3" key="1">
    <citation type="submission" date="2022-11" db="UniProtKB">
        <authorList>
            <consortium name="WormBaseParasite"/>
        </authorList>
    </citation>
    <scope>IDENTIFICATION</scope>
</reference>
<dbReference type="Proteomes" id="UP000887572">
    <property type="component" value="Unplaced"/>
</dbReference>